<dbReference type="EMBL" id="MK318968">
    <property type="protein sequence ID" value="QCL09288.1"/>
    <property type="molecule type" value="Genomic_DNA"/>
</dbReference>
<reference evidence="2" key="1">
    <citation type="submission" date="2018-12" db="EMBL/GenBank/DDBJ databases">
        <title>Three Rhizobium rhizogenes strains isolated from the same crown gall tumor carry diverse plasmids.</title>
        <authorList>
            <person name="Pulawska J."/>
            <person name="Kuzmanovic N."/>
        </authorList>
    </citation>
    <scope>NUCLEOTIDE SEQUENCE</scope>
    <source>
        <strain evidence="2">C5.7</strain>
        <plasmid evidence="2">pC5.7b</plasmid>
    </source>
</reference>
<feature type="compositionally biased region" description="Polar residues" evidence="1">
    <location>
        <begin position="1"/>
        <end position="16"/>
    </location>
</feature>
<proteinExistence type="predicted"/>
<sequence length="65" mass="7076">MSPNAVTRQAIGSTSRHGSRPISIFSISADAQRFIGSHMTSMTQQNGFEIPYVFPSRATLDATFV</sequence>
<organism evidence="2">
    <name type="scientific">Rhizobium rhizogenes</name>
    <name type="common">Agrobacterium rhizogenes</name>
    <dbReference type="NCBI Taxonomy" id="359"/>
    <lineage>
        <taxon>Bacteria</taxon>
        <taxon>Pseudomonadati</taxon>
        <taxon>Pseudomonadota</taxon>
        <taxon>Alphaproteobacteria</taxon>
        <taxon>Hyphomicrobiales</taxon>
        <taxon>Rhizobiaceae</taxon>
        <taxon>Rhizobium/Agrobacterium group</taxon>
        <taxon>Rhizobium</taxon>
    </lineage>
</organism>
<gene>
    <name evidence="2" type="ORF">pC5.7b_420</name>
</gene>
<geneLocation type="plasmid" evidence="2">
    <name>pC5.7b</name>
</geneLocation>
<accession>A0A7S4ZRD7</accession>
<protein>
    <submittedName>
        <fullName evidence="2">Uncharacterized protein</fullName>
    </submittedName>
</protein>
<keyword evidence="2" id="KW-0614">Plasmid</keyword>
<name>A0A7S4ZRD7_RHIRH</name>
<evidence type="ECO:0000256" key="1">
    <source>
        <dbReference type="SAM" id="MobiDB-lite"/>
    </source>
</evidence>
<feature type="region of interest" description="Disordered" evidence="1">
    <location>
        <begin position="1"/>
        <end position="20"/>
    </location>
</feature>
<evidence type="ECO:0000313" key="2">
    <source>
        <dbReference type="EMBL" id="QCL09288.1"/>
    </source>
</evidence>
<dbReference type="AlphaFoldDB" id="A0A7S4ZRD7"/>